<dbReference type="InterPro" id="IPR055312">
    <property type="entry name" value="FBL15-like"/>
</dbReference>
<dbReference type="PANTHER" id="PTHR34709">
    <property type="entry name" value="OS10G0396666 PROTEIN"/>
    <property type="match status" value="1"/>
</dbReference>
<dbReference type="InterPro" id="IPR032675">
    <property type="entry name" value="LRR_dom_sf"/>
</dbReference>
<reference evidence="1" key="2">
    <citation type="journal article" date="2015" name="Data Brief">
        <title>Shoot transcriptome of the giant reed, Arundo donax.</title>
        <authorList>
            <person name="Barrero R.A."/>
            <person name="Guerrero F.D."/>
            <person name="Moolhuijzen P."/>
            <person name="Goolsby J.A."/>
            <person name="Tidwell J."/>
            <person name="Bellgard S.E."/>
            <person name="Bellgard M.I."/>
        </authorList>
    </citation>
    <scope>NUCLEOTIDE SEQUENCE</scope>
    <source>
        <tissue evidence="1">Shoot tissue taken approximately 20 cm above the soil surface</tissue>
    </source>
</reference>
<protein>
    <submittedName>
        <fullName evidence="1">Uncharacterized protein</fullName>
    </submittedName>
</protein>
<evidence type="ECO:0000313" key="1">
    <source>
        <dbReference type="EMBL" id="JAD95310.1"/>
    </source>
</evidence>
<proteinExistence type="predicted"/>
<reference evidence="1" key="1">
    <citation type="submission" date="2014-09" db="EMBL/GenBank/DDBJ databases">
        <authorList>
            <person name="Magalhaes I.L.F."/>
            <person name="Oliveira U."/>
            <person name="Santos F.R."/>
            <person name="Vidigal T.H.D.A."/>
            <person name="Brescovit A.D."/>
            <person name="Santos A.J."/>
        </authorList>
    </citation>
    <scope>NUCLEOTIDE SEQUENCE</scope>
    <source>
        <tissue evidence="1">Shoot tissue taken approximately 20 cm above the soil surface</tissue>
    </source>
</reference>
<accession>A0A0A9EBK8</accession>
<dbReference type="PANTHER" id="PTHR34709:SF80">
    <property type="entry name" value="F-BOX DOMAIN-CONTAINING PROTEIN"/>
    <property type="match status" value="1"/>
</dbReference>
<name>A0A0A9EBK8_ARUDO</name>
<dbReference type="SUPFAM" id="SSF52047">
    <property type="entry name" value="RNI-like"/>
    <property type="match status" value="1"/>
</dbReference>
<dbReference type="EMBL" id="GBRH01202585">
    <property type="protein sequence ID" value="JAD95310.1"/>
    <property type="molecule type" value="Transcribed_RNA"/>
</dbReference>
<sequence>MCSALLVGSLLSCAERLAPGELSIVATSTYTSRKPIQLPCFDRTDSMDLPRTKSIDLTLGDFRLLPPKAGNCPAERLALEGCHFDAAALLPRCPRLRVLQVGPNAKLASDSSRTIHYLPLLEELVLEDCIDGLRFHIVAPMLNHLSLFTHIKDASVSAENLEKLSLDCSRNLYNIELGNMGGLREVMLWIFRYRHRLLIHKGVRTLMQQLPHLRLLSVNISLQRMTAFKGLIDENAFVGLQKLPKTSMLMLQLSTFGHRYRKTVLLLLKMFEGIEELIMLIDSPKSQEVSAPGFHCSNEVWTSEDLSLPLLKKVEFKGFTGSKSAVYVLKLLLTSAKVLEQMTVTLCNKDSTGYEGRKQQLFNIFNSYPTVKCQVLHA</sequence>
<organism evidence="1">
    <name type="scientific">Arundo donax</name>
    <name type="common">Giant reed</name>
    <name type="synonym">Donax arundinaceus</name>
    <dbReference type="NCBI Taxonomy" id="35708"/>
    <lineage>
        <taxon>Eukaryota</taxon>
        <taxon>Viridiplantae</taxon>
        <taxon>Streptophyta</taxon>
        <taxon>Embryophyta</taxon>
        <taxon>Tracheophyta</taxon>
        <taxon>Spermatophyta</taxon>
        <taxon>Magnoliopsida</taxon>
        <taxon>Liliopsida</taxon>
        <taxon>Poales</taxon>
        <taxon>Poaceae</taxon>
        <taxon>PACMAD clade</taxon>
        <taxon>Arundinoideae</taxon>
        <taxon>Arundineae</taxon>
        <taxon>Arundo</taxon>
    </lineage>
</organism>
<dbReference type="Gene3D" id="3.80.10.10">
    <property type="entry name" value="Ribonuclease Inhibitor"/>
    <property type="match status" value="1"/>
</dbReference>
<dbReference type="AlphaFoldDB" id="A0A0A9EBK8"/>